<dbReference type="PANTHER" id="PTHR16861:SF4">
    <property type="entry name" value="SH3 DOMAIN PROTEIN (AFU_ORTHOLOGUE AFUA_1G13610)"/>
    <property type="match status" value="1"/>
</dbReference>
<proteinExistence type="predicted"/>
<evidence type="ECO:0000256" key="3">
    <source>
        <dbReference type="SAM" id="SignalP"/>
    </source>
</evidence>
<keyword evidence="2" id="KW-0472">Membrane</keyword>
<feature type="transmembrane region" description="Helical" evidence="2">
    <location>
        <begin position="199"/>
        <end position="224"/>
    </location>
</feature>
<protein>
    <recommendedName>
        <fullName evidence="6">Mid2 domain-containing protein</fullName>
    </recommendedName>
</protein>
<evidence type="ECO:0000256" key="2">
    <source>
        <dbReference type="SAM" id="Phobius"/>
    </source>
</evidence>
<evidence type="ECO:0000313" key="5">
    <source>
        <dbReference type="Proteomes" id="UP000799757"/>
    </source>
</evidence>
<feature type="chain" id="PRO_5025580529" description="Mid2 domain-containing protein" evidence="3">
    <location>
        <begin position="18"/>
        <end position="293"/>
    </location>
</feature>
<feature type="signal peptide" evidence="3">
    <location>
        <begin position="1"/>
        <end position="17"/>
    </location>
</feature>
<gene>
    <name evidence="4" type="ORF">K505DRAFT_414574</name>
</gene>
<feature type="compositionally biased region" description="Low complexity" evidence="1">
    <location>
        <begin position="147"/>
        <end position="192"/>
    </location>
</feature>
<feature type="region of interest" description="Disordered" evidence="1">
    <location>
        <begin position="135"/>
        <end position="194"/>
    </location>
</feature>
<keyword evidence="3" id="KW-0732">Signal</keyword>
<keyword evidence="5" id="KW-1185">Reference proteome</keyword>
<name>A0A6A6XP80_9PLEO</name>
<dbReference type="Proteomes" id="UP000799757">
    <property type="component" value="Unassembled WGS sequence"/>
</dbReference>
<dbReference type="AlphaFoldDB" id="A0A6A6XP80"/>
<accession>A0A6A6XP80</accession>
<dbReference type="OrthoDB" id="3689214at2759"/>
<evidence type="ECO:0000313" key="4">
    <source>
        <dbReference type="EMBL" id="KAF2798159.1"/>
    </source>
</evidence>
<dbReference type="EMBL" id="MU001790">
    <property type="protein sequence ID" value="KAF2798159.1"/>
    <property type="molecule type" value="Genomic_DNA"/>
</dbReference>
<evidence type="ECO:0000256" key="1">
    <source>
        <dbReference type="SAM" id="MobiDB-lite"/>
    </source>
</evidence>
<dbReference type="PANTHER" id="PTHR16861">
    <property type="entry name" value="GLYCOPROTEIN 38"/>
    <property type="match status" value="1"/>
</dbReference>
<reference evidence="4" key="1">
    <citation type="journal article" date="2020" name="Stud. Mycol.">
        <title>101 Dothideomycetes genomes: a test case for predicting lifestyles and emergence of pathogens.</title>
        <authorList>
            <person name="Haridas S."/>
            <person name="Albert R."/>
            <person name="Binder M."/>
            <person name="Bloem J."/>
            <person name="Labutti K."/>
            <person name="Salamov A."/>
            <person name="Andreopoulos B."/>
            <person name="Baker S."/>
            <person name="Barry K."/>
            <person name="Bills G."/>
            <person name="Bluhm B."/>
            <person name="Cannon C."/>
            <person name="Castanera R."/>
            <person name="Culley D."/>
            <person name="Daum C."/>
            <person name="Ezra D."/>
            <person name="Gonzalez J."/>
            <person name="Henrissat B."/>
            <person name="Kuo A."/>
            <person name="Liang C."/>
            <person name="Lipzen A."/>
            <person name="Lutzoni F."/>
            <person name="Magnuson J."/>
            <person name="Mondo S."/>
            <person name="Nolan M."/>
            <person name="Ohm R."/>
            <person name="Pangilinan J."/>
            <person name="Park H.-J."/>
            <person name="Ramirez L."/>
            <person name="Alfaro M."/>
            <person name="Sun H."/>
            <person name="Tritt A."/>
            <person name="Yoshinaga Y."/>
            <person name="Zwiers L.-H."/>
            <person name="Turgeon B."/>
            <person name="Goodwin S."/>
            <person name="Spatafora J."/>
            <person name="Crous P."/>
            <person name="Grigoriev I."/>
        </authorList>
    </citation>
    <scope>NUCLEOTIDE SEQUENCE</scope>
    <source>
        <strain evidence="4">CBS 109.77</strain>
    </source>
</reference>
<sequence length="293" mass="31477">MLSIIWIWSAFLGVACAQNQFTDPHGGVNNEWSQTWSVGDTMRISWKEDWEGAGDSPDQVDLWITWFTNDAFSQLIKAVEVYREKDITMGKSGSLDWKVNITNAVAKAENRFVLRLKPHSSPPVYTPNTNQASGVGFKILPNSNPDTTFSQTSSSTSTASSTTATSLTESSPPATTSPPVGNNNNNNSNSSSGKKKTNVGAIAGGVLGGLVFIILLLVIALLALRLKKRKQKEASGLAAGEGLMAHTGDREDVKYYHDAPSGAGGAAAPVELADMHGTRVMHEIGTESEWRRP</sequence>
<organism evidence="4 5">
    <name type="scientific">Melanomma pulvis-pyrius CBS 109.77</name>
    <dbReference type="NCBI Taxonomy" id="1314802"/>
    <lineage>
        <taxon>Eukaryota</taxon>
        <taxon>Fungi</taxon>
        <taxon>Dikarya</taxon>
        <taxon>Ascomycota</taxon>
        <taxon>Pezizomycotina</taxon>
        <taxon>Dothideomycetes</taxon>
        <taxon>Pleosporomycetidae</taxon>
        <taxon>Pleosporales</taxon>
        <taxon>Melanommataceae</taxon>
        <taxon>Melanomma</taxon>
    </lineage>
</organism>
<keyword evidence="2" id="KW-1133">Transmembrane helix</keyword>
<keyword evidence="2" id="KW-0812">Transmembrane</keyword>
<evidence type="ECO:0008006" key="6">
    <source>
        <dbReference type="Google" id="ProtNLM"/>
    </source>
</evidence>